<sequence>MSHPYRHSSHASAGVECVVFSHPALTEPVNAALVDGVAAECARNVHFSARPPAQLGTWSR</sequence>
<dbReference type="RefSeq" id="WP_005460453.1">
    <property type="nucleotide sequence ID" value="NZ_CM001440.1"/>
</dbReference>
<protein>
    <submittedName>
        <fullName evidence="1">Uncharacterized protein</fullName>
    </submittedName>
</protein>
<proteinExistence type="predicted"/>
<gene>
    <name evidence="1" type="ORF">SaccyDRAFT_5077</name>
</gene>
<name>H5XQD8_9PSEU</name>
<evidence type="ECO:0000313" key="1">
    <source>
        <dbReference type="EMBL" id="EHR63871.1"/>
    </source>
</evidence>
<reference evidence="1 2" key="1">
    <citation type="submission" date="2011-11" db="EMBL/GenBank/DDBJ databases">
        <title>The Noncontiguous Finished sequence of Saccharomonospora cyanea NA-134.</title>
        <authorList>
            <consortium name="US DOE Joint Genome Institute"/>
            <person name="Lucas S."/>
            <person name="Han J."/>
            <person name="Lapidus A."/>
            <person name="Cheng J.-F."/>
            <person name="Goodwin L."/>
            <person name="Pitluck S."/>
            <person name="Peters L."/>
            <person name="Ovchinnikova G."/>
            <person name="Lu M."/>
            <person name="Detter J.C."/>
            <person name="Han C."/>
            <person name="Tapia R."/>
            <person name="Land M."/>
            <person name="Hauser L."/>
            <person name="Kyrpides N."/>
            <person name="Ivanova N."/>
            <person name="Pagani I."/>
            <person name="Brambilla E.-M."/>
            <person name="Klenk H.-P."/>
            <person name="Woyke T."/>
        </authorList>
    </citation>
    <scope>NUCLEOTIDE SEQUENCE [LARGE SCALE GENOMIC DNA]</scope>
    <source>
        <strain evidence="1 2">NA-134</strain>
    </source>
</reference>
<dbReference type="AlphaFoldDB" id="H5XQD8"/>
<organism evidence="1 2">
    <name type="scientific">Saccharomonospora cyanea NA-134</name>
    <dbReference type="NCBI Taxonomy" id="882082"/>
    <lineage>
        <taxon>Bacteria</taxon>
        <taxon>Bacillati</taxon>
        <taxon>Actinomycetota</taxon>
        <taxon>Actinomycetes</taxon>
        <taxon>Pseudonocardiales</taxon>
        <taxon>Pseudonocardiaceae</taxon>
        <taxon>Saccharomonospora</taxon>
    </lineage>
</organism>
<dbReference type="EMBL" id="CM001440">
    <property type="protein sequence ID" value="EHR63871.1"/>
    <property type="molecule type" value="Genomic_DNA"/>
</dbReference>
<keyword evidence="2" id="KW-1185">Reference proteome</keyword>
<dbReference type="Proteomes" id="UP000002791">
    <property type="component" value="Chromosome"/>
</dbReference>
<dbReference type="HOGENOM" id="CLU_2939013_0_0_11"/>
<accession>H5XQD8</accession>
<evidence type="ECO:0000313" key="2">
    <source>
        <dbReference type="Proteomes" id="UP000002791"/>
    </source>
</evidence>
<dbReference type="STRING" id="882082.SaccyDRAFT_5077"/>